<keyword evidence="5 9" id="KW-0812">Transmembrane</keyword>
<feature type="transmembrane region" description="Helical" evidence="9">
    <location>
        <begin position="362"/>
        <end position="382"/>
    </location>
</feature>
<evidence type="ECO:0000313" key="11">
    <source>
        <dbReference type="EMBL" id="MBM9509704.1"/>
    </source>
</evidence>
<dbReference type="Gene3D" id="1.20.1720.10">
    <property type="entry name" value="Multidrug resistance protein D"/>
    <property type="match status" value="1"/>
</dbReference>
<comment type="similarity">
    <text evidence="2">Belongs to the major facilitator superfamily. EmrB family.</text>
</comment>
<evidence type="ECO:0000256" key="3">
    <source>
        <dbReference type="ARBA" id="ARBA00022448"/>
    </source>
</evidence>
<feature type="transmembrane region" description="Helical" evidence="9">
    <location>
        <begin position="268"/>
        <end position="290"/>
    </location>
</feature>
<evidence type="ECO:0000256" key="4">
    <source>
        <dbReference type="ARBA" id="ARBA00022475"/>
    </source>
</evidence>
<dbReference type="PANTHER" id="PTHR42718:SF9">
    <property type="entry name" value="MAJOR FACILITATOR SUPERFAMILY MULTIDRUG TRANSPORTER MFSC"/>
    <property type="match status" value="1"/>
</dbReference>
<dbReference type="InterPro" id="IPR020846">
    <property type="entry name" value="MFS_dom"/>
</dbReference>
<feature type="transmembrane region" description="Helical" evidence="9">
    <location>
        <begin position="200"/>
        <end position="218"/>
    </location>
</feature>
<feature type="transmembrane region" description="Helical" evidence="9">
    <location>
        <begin position="426"/>
        <end position="447"/>
    </location>
</feature>
<dbReference type="PANTHER" id="PTHR42718">
    <property type="entry name" value="MAJOR FACILITATOR SUPERFAMILY MULTIDRUG TRANSPORTER MFSC"/>
    <property type="match status" value="1"/>
</dbReference>
<feature type="transmembrane region" description="Helical" evidence="9">
    <location>
        <begin position="302"/>
        <end position="319"/>
    </location>
</feature>
<comment type="caution">
    <text evidence="11">The sequence shown here is derived from an EMBL/GenBank/DDBJ whole genome shotgun (WGS) entry which is preliminary data.</text>
</comment>
<keyword evidence="4" id="KW-1003">Cell membrane</keyword>
<evidence type="ECO:0000256" key="9">
    <source>
        <dbReference type="SAM" id="Phobius"/>
    </source>
</evidence>
<dbReference type="InterPro" id="IPR004638">
    <property type="entry name" value="EmrB-like"/>
</dbReference>
<dbReference type="CDD" id="cd17321">
    <property type="entry name" value="MFS_MMR_MDR_like"/>
    <property type="match status" value="1"/>
</dbReference>
<evidence type="ECO:0000256" key="7">
    <source>
        <dbReference type="ARBA" id="ARBA00023136"/>
    </source>
</evidence>
<dbReference type="InterPro" id="IPR011701">
    <property type="entry name" value="MFS"/>
</dbReference>
<protein>
    <submittedName>
        <fullName evidence="11">MFS transporter</fullName>
    </submittedName>
</protein>
<dbReference type="PROSITE" id="PS50850">
    <property type="entry name" value="MFS"/>
    <property type="match status" value="1"/>
</dbReference>
<organism evidence="11 12">
    <name type="scientific">Actinacidiphila acididurans</name>
    <dbReference type="NCBI Taxonomy" id="2784346"/>
    <lineage>
        <taxon>Bacteria</taxon>
        <taxon>Bacillati</taxon>
        <taxon>Actinomycetota</taxon>
        <taxon>Actinomycetes</taxon>
        <taxon>Kitasatosporales</taxon>
        <taxon>Streptomycetaceae</taxon>
        <taxon>Actinacidiphila</taxon>
    </lineage>
</organism>
<keyword evidence="3" id="KW-0813">Transport</keyword>
<dbReference type="Gene3D" id="1.20.1250.20">
    <property type="entry name" value="MFS general substrate transporter like domains"/>
    <property type="match status" value="1"/>
</dbReference>
<feature type="transmembrane region" description="Helical" evidence="9">
    <location>
        <begin position="140"/>
        <end position="161"/>
    </location>
</feature>
<dbReference type="InterPro" id="IPR036259">
    <property type="entry name" value="MFS_trans_sf"/>
</dbReference>
<gene>
    <name evidence="11" type="ORF">ITX44_35155</name>
</gene>
<keyword evidence="12" id="KW-1185">Reference proteome</keyword>
<feature type="transmembrane region" description="Helical" evidence="9">
    <location>
        <begin position="403"/>
        <end position="420"/>
    </location>
</feature>
<evidence type="ECO:0000256" key="2">
    <source>
        <dbReference type="ARBA" id="ARBA00008537"/>
    </source>
</evidence>
<dbReference type="RefSeq" id="WP_205363087.1">
    <property type="nucleotide sequence ID" value="NZ_JADKYB010000027.1"/>
</dbReference>
<dbReference type="EMBL" id="JADKYB010000027">
    <property type="protein sequence ID" value="MBM9509704.1"/>
    <property type="molecule type" value="Genomic_DNA"/>
</dbReference>
<feature type="transmembrane region" description="Helical" evidence="9">
    <location>
        <begin position="224"/>
        <end position="247"/>
    </location>
</feature>
<feature type="transmembrane region" description="Helical" evidence="9">
    <location>
        <begin position="167"/>
        <end position="188"/>
    </location>
</feature>
<dbReference type="Pfam" id="PF07690">
    <property type="entry name" value="MFS_1"/>
    <property type="match status" value="1"/>
</dbReference>
<evidence type="ECO:0000256" key="8">
    <source>
        <dbReference type="ARBA" id="ARBA00023251"/>
    </source>
</evidence>
<evidence type="ECO:0000259" key="10">
    <source>
        <dbReference type="PROSITE" id="PS50850"/>
    </source>
</evidence>
<evidence type="ECO:0000256" key="6">
    <source>
        <dbReference type="ARBA" id="ARBA00022989"/>
    </source>
</evidence>
<dbReference type="Proteomes" id="UP000749040">
    <property type="component" value="Unassembled WGS sequence"/>
</dbReference>
<keyword evidence="6 9" id="KW-1133">Transmembrane helix</keyword>
<name>A0ABS2U279_9ACTN</name>
<keyword evidence="8" id="KW-0046">Antibiotic resistance</keyword>
<keyword evidence="7 9" id="KW-0472">Membrane</keyword>
<sequence length="474" mass="49773">MPELTQRRRMLILGICCMSLLIVSLDNTILNVALPSMQKDLHTTVSGLQWTIDAYTLVIASLLLLAGSTADRIGRRRIFQTGLVLFTIGSLLCSLAPSLGWLIVFRMVQAVGGSMLNPVAMSIITNTFSDPRERARAIGVWGGVVGVSMAAGPIIGGALVQSVGWRSIFWINLPVGVAALLLTARFVPESRAPRARRVDPLGQLLVIALLGSLTYGIIEGSSAGWGSPLIIGCFTLAAVAIAGLIGYEPRRKDPLIDTRFFRSAPFSGATVIAVSAFAGLGGFLFLNTLYLQDQRGLSALDAGLYMVPMALMCLVFAPLSGRLVGSRGPRVSLVLAGTSMTASGVLFAALDAQSSNWLLFTSYVLFGIGFGLVNAPITNTAVSGMPRAQAGVAAAVASTSRQVGQSLGVAVIGATVAAGLHTASWWIIAGCGMSVLVLGTLTTGNWARKTAERTAALLVPEDQEQVKQRIEVST</sequence>
<feature type="transmembrane region" description="Helical" evidence="9">
    <location>
        <begin position="54"/>
        <end position="70"/>
    </location>
</feature>
<accession>A0ABS2U279</accession>
<evidence type="ECO:0000313" key="12">
    <source>
        <dbReference type="Proteomes" id="UP000749040"/>
    </source>
</evidence>
<feature type="transmembrane region" description="Helical" evidence="9">
    <location>
        <begin position="82"/>
        <end position="104"/>
    </location>
</feature>
<dbReference type="NCBIfam" id="TIGR00711">
    <property type="entry name" value="efflux_EmrB"/>
    <property type="match status" value="1"/>
</dbReference>
<feature type="domain" description="Major facilitator superfamily (MFS) profile" evidence="10">
    <location>
        <begin position="12"/>
        <end position="447"/>
    </location>
</feature>
<proteinExistence type="inferred from homology"/>
<comment type="subcellular location">
    <subcellularLocation>
        <location evidence="1">Cell membrane</location>
        <topology evidence="1">Multi-pass membrane protein</topology>
    </subcellularLocation>
</comment>
<feature type="transmembrane region" description="Helical" evidence="9">
    <location>
        <begin position="331"/>
        <end position="350"/>
    </location>
</feature>
<dbReference type="PRINTS" id="PR01036">
    <property type="entry name" value="TCRTETB"/>
</dbReference>
<reference evidence="11 12" key="1">
    <citation type="submission" date="2021-01" db="EMBL/GenBank/DDBJ databases">
        <title>Streptomyces acididurans sp. nov., isolated from a peat swamp forest soil.</title>
        <authorList>
            <person name="Chantavorakit T."/>
            <person name="Duangmal K."/>
        </authorList>
    </citation>
    <scope>NUCLEOTIDE SEQUENCE [LARGE SCALE GENOMIC DNA]</scope>
    <source>
        <strain evidence="11 12">KK5PA1</strain>
    </source>
</reference>
<feature type="transmembrane region" description="Helical" evidence="9">
    <location>
        <begin position="110"/>
        <end position="128"/>
    </location>
</feature>
<feature type="transmembrane region" description="Helical" evidence="9">
    <location>
        <begin position="12"/>
        <end position="34"/>
    </location>
</feature>
<dbReference type="SUPFAM" id="SSF103473">
    <property type="entry name" value="MFS general substrate transporter"/>
    <property type="match status" value="1"/>
</dbReference>
<evidence type="ECO:0000256" key="1">
    <source>
        <dbReference type="ARBA" id="ARBA00004651"/>
    </source>
</evidence>
<evidence type="ECO:0000256" key="5">
    <source>
        <dbReference type="ARBA" id="ARBA00022692"/>
    </source>
</evidence>